<evidence type="ECO:0000313" key="3">
    <source>
        <dbReference type="Proteomes" id="UP000778797"/>
    </source>
</evidence>
<keyword evidence="3" id="KW-1185">Reference proteome</keyword>
<keyword evidence="1" id="KW-0732">Signal</keyword>
<reference evidence="2" key="2">
    <citation type="submission" date="2021-10" db="EMBL/GenBank/DDBJ databases">
        <title>Genome of Winogradskyella sp. E313.</title>
        <authorList>
            <person name="Zhou Y."/>
        </authorList>
    </citation>
    <scope>NUCLEOTIDE SEQUENCE</scope>
    <source>
        <strain evidence="2">E313</strain>
    </source>
</reference>
<dbReference type="EMBL" id="JAFMPT010000023">
    <property type="protein sequence ID" value="MCC1485476.1"/>
    <property type="molecule type" value="Genomic_DNA"/>
</dbReference>
<dbReference type="NCBIfam" id="TIGR04183">
    <property type="entry name" value="Por_Secre_tail"/>
    <property type="match status" value="1"/>
</dbReference>
<comment type="caution">
    <text evidence="2">The sequence shown here is derived from an EMBL/GenBank/DDBJ whole genome shotgun (WGS) entry which is preliminary data.</text>
</comment>
<evidence type="ECO:0000313" key="2">
    <source>
        <dbReference type="EMBL" id="MCC1485476.1"/>
    </source>
</evidence>
<reference evidence="2" key="1">
    <citation type="submission" date="2021-03" db="EMBL/GenBank/DDBJ databases">
        <authorList>
            <person name="Ping X."/>
        </authorList>
    </citation>
    <scope>NUCLEOTIDE SEQUENCE</scope>
    <source>
        <strain evidence="2">E313</strain>
    </source>
</reference>
<dbReference type="RefSeq" id="WP_227477966.1">
    <property type="nucleotide sequence ID" value="NZ_JAFMPT010000023.1"/>
</dbReference>
<organism evidence="2 3">
    <name type="scientific">Winogradskyella immobilis</name>
    <dbReference type="NCBI Taxonomy" id="2816852"/>
    <lineage>
        <taxon>Bacteria</taxon>
        <taxon>Pseudomonadati</taxon>
        <taxon>Bacteroidota</taxon>
        <taxon>Flavobacteriia</taxon>
        <taxon>Flavobacteriales</taxon>
        <taxon>Flavobacteriaceae</taxon>
        <taxon>Winogradskyella</taxon>
    </lineage>
</organism>
<dbReference type="InterPro" id="IPR026444">
    <property type="entry name" value="Secre_tail"/>
</dbReference>
<name>A0ABS8EQJ4_9FLAO</name>
<sequence length="97" mass="10745">FEIVFQNNTLSTDDEIIQDNGLSIVELTDGNVQFTIKNSNLTIDTVTIFDLQGRLIYDLDGDNSIEIYNLSNLGTSAYIAKVLLSNGQTVTQKSIKK</sequence>
<dbReference type="Proteomes" id="UP000778797">
    <property type="component" value="Unassembled WGS sequence"/>
</dbReference>
<gene>
    <name evidence="2" type="ORF">J1C55_12795</name>
</gene>
<accession>A0ABS8EQJ4</accession>
<evidence type="ECO:0000256" key="1">
    <source>
        <dbReference type="ARBA" id="ARBA00022729"/>
    </source>
</evidence>
<protein>
    <submittedName>
        <fullName evidence="2">T9SS type A sorting domain-containing protein</fullName>
    </submittedName>
</protein>
<feature type="non-terminal residue" evidence="2">
    <location>
        <position position="1"/>
    </location>
</feature>
<proteinExistence type="predicted"/>